<dbReference type="AlphaFoldDB" id="A0A3P7LJ09"/>
<keyword evidence="2" id="KW-1185">Reference proteome</keyword>
<protein>
    <submittedName>
        <fullName evidence="1">Uncharacterized protein</fullName>
    </submittedName>
</protein>
<organism evidence="1 2">
    <name type="scientific">Strongylus vulgaris</name>
    <name type="common">Blood worm</name>
    <dbReference type="NCBI Taxonomy" id="40348"/>
    <lineage>
        <taxon>Eukaryota</taxon>
        <taxon>Metazoa</taxon>
        <taxon>Ecdysozoa</taxon>
        <taxon>Nematoda</taxon>
        <taxon>Chromadorea</taxon>
        <taxon>Rhabditida</taxon>
        <taxon>Rhabditina</taxon>
        <taxon>Rhabditomorpha</taxon>
        <taxon>Strongyloidea</taxon>
        <taxon>Strongylidae</taxon>
        <taxon>Strongylus</taxon>
    </lineage>
</organism>
<sequence>MIPNLVLFMRIWRKLSARKFFYKFVVGDFDAKIGMTEEGKHRIGRFGSGLRNENGNRLVGLLSAARLFMVFPFMKKEYRWWTWESSNRTTHAEIDYLLTIGSIVQR</sequence>
<evidence type="ECO:0000313" key="1">
    <source>
        <dbReference type="EMBL" id="VDM79272.1"/>
    </source>
</evidence>
<dbReference type="Proteomes" id="UP000270094">
    <property type="component" value="Unassembled WGS sequence"/>
</dbReference>
<reference evidence="1 2" key="1">
    <citation type="submission" date="2018-11" db="EMBL/GenBank/DDBJ databases">
        <authorList>
            <consortium name="Pathogen Informatics"/>
        </authorList>
    </citation>
    <scope>NUCLEOTIDE SEQUENCE [LARGE SCALE GENOMIC DNA]</scope>
</reference>
<accession>A0A3P7LJ09</accession>
<dbReference type="Gene3D" id="3.60.10.10">
    <property type="entry name" value="Endonuclease/exonuclease/phosphatase"/>
    <property type="match status" value="1"/>
</dbReference>
<dbReference type="OrthoDB" id="5842234at2759"/>
<proteinExistence type="predicted"/>
<dbReference type="EMBL" id="UYYB01104548">
    <property type="protein sequence ID" value="VDM79272.1"/>
    <property type="molecule type" value="Genomic_DNA"/>
</dbReference>
<dbReference type="InterPro" id="IPR036691">
    <property type="entry name" value="Endo/exonu/phosph_ase_sf"/>
</dbReference>
<name>A0A3P7LJ09_STRVU</name>
<evidence type="ECO:0000313" key="2">
    <source>
        <dbReference type="Proteomes" id="UP000270094"/>
    </source>
</evidence>
<gene>
    <name evidence="1" type="ORF">SVUK_LOCUS14270</name>
</gene>